<evidence type="ECO:0008006" key="3">
    <source>
        <dbReference type="Google" id="ProtNLM"/>
    </source>
</evidence>
<comment type="caution">
    <text evidence="1">The sequence shown here is derived from an EMBL/GenBank/DDBJ whole genome shotgun (WGS) entry which is preliminary data.</text>
</comment>
<dbReference type="EMBL" id="AONH01000013">
    <property type="protein sequence ID" value="KGM87704.1"/>
    <property type="molecule type" value="Genomic_DNA"/>
</dbReference>
<reference evidence="1 2" key="1">
    <citation type="submission" date="2013-01" db="EMBL/GenBank/DDBJ databases">
        <authorList>
            <person name="Fiebig A."/>
            <person name="Goeker M."/>
            <person name="Klenk H.-P.P."/>
        </authorList>
    </citation>
    <scope>NUCLEOTIDE SEQUENCE [LARGE SCALE GENOMIC DNA]</scope>
    <source>
        <strain evidence="1 2">DSM 17069</strain>
    </source>
</reference>
<dbReference type="Proteomes" id="UP000030021">
    <property type="component" value="Unassembled WGS sequence"/>
</dbReference>
<protein>
    <recommendedName>
        <fullName evidence="3">Transposase</fullName>
    </recommendedName>
</protein>
<sequence>MKPRRPLRHPGDEFRQTRMRAQSLDSGIIARQFTLRQRRMDLVVANLVQAHHRATLAAFQLGHKVMQALAHLGRDRALAKRANWVFRQFDLILLLAAGKRMTRAGQKARGV</sequence>
<gene>
    <name evidence="1" type="ORF">rosmuc_02441</name>
</gene>
<proteinExistence type="predicted"/>
<evidence type="ECO:0000313" key="1">
    <source>
        <dbReference type="EMBL" id="KGM87704.1"/>
    </source>
</evidence>
<name>A0A0A0HLZ5_9RHOB</name>
<dbReference type="AlphaFoldDB" id="A0A0A0HLZ5"/>
<organism evidence="1 2">
    <name type="scientific">Roseovarius mucosus DSM 17069</name>
    <dbReference type="NCBI Taxonomy" id="1288298"/>
    <lineage>
        <taxon>Bacteria</taxon>
        <taxon>Pseudomonadati</taxon>
        <taxon>Pseudomonadota</taxon>
        <taxon>Alphaproteobacteria</taxon>
        <taxon>Rhodobacterales</taxon>
        <taxon>Roseobacteraceae</taxon>
        <taxon>Roseovarius</taxon>
    </lineage>
</organism>
<evidence type="ECO:0000313" key="2">
    <source>
        <dbReference type="Proteomes" id="UP000030021"/>
    </source>
</evidence>
<accession>A0A0A0HLZ5</accession>
<dbReference type="HOGENOM" id="CLU_2156473_0_0_5"/>